<keyword evidence="1" id="KW-0472">Membrane</keyword>
<organism evidence="2 3">
    <name type="scientific">Scytonema hofmannii PCC 7110</name>
    <dbReference type="NCBI Taxonomy" id="128403"/>
    <lineage>
        <taxon>Bacteria</taxon>
        <taxon>Bacillati</taxon>
        <taxon>Cyanobacteriota</taxon>
        <taxon>Cyanophyceae</taxon>
        <taxon>Nostocales</taxon>
        <taxon>Scytonemataceae</taxon>
        <taxon>Scytonema</taxon>
    </lineage>
</organism>
<protein>
    <recommendedName>
        <fullName evidence="4">Integral membrane protein</fullName>
    </recommendedName>
</protein>
<dbReference type="Proteomes" id="UP000076925">
    <property type="component" value="Unassembled WGS sequence"/>
</dbReference>
<keyword evidence="1" id="KW-1133">Transmembrane helix</keyword>
<reference evidence="2 3" key="1">
    <citation type="journal article" date="2013" name="Genome Biol. Evol.">
        <title>Genomes of Stigonematalean cyanobacteria (subsection V) and the evolution of oxygenic photosynthesis from prokaryotes to plastids.</title>
        <authorList>
            <person name="Dagan T."/>
            <person name="Roettger M."/>
            <person name="Stucken K."/>
            <person name="Landan G."/>
            <person name="Koch R."/>
            <person name="Major P."/>
            <person name="Gould S.B."/>
            <person name="Goremykin V.V."/>
            <person name="Rippka R."/>
            <person name="Tandeau de Marsac N."/>
            <person name="Gugger M."/>
            <person name="Lockhart P.J."/>
            <person name="Allen J.F."/>
            <person name="Brune I."/>
            <person name="Maus I."/>
            <person name="Puhler A."/>
            <person name="Martin W.F."/>
        </authorList>
    </citation>
    <scope>NUCLEOTIDE SEQUENCE [LARGE SCALE GENOMIC DNA]</scope>
    <source>
        <strain evidence="2 3">PCC 7110</strain>
    </source>
</reference>
<gene>
    <name evidence="2" type="ORF">WA1_38655</name>
</gene>
<keyword evidence="3" id="KW-1185">Reference proteome</keyword>
<proteinExistence type="predicted"/>
<dbReference type="STRING" id="128403.WA1_38655"/>
<dbReference type="EMBL" id="ANNX02000042">
    <property type="protein sequence ID" value="KYC38263.1"/>
    <property type="molecule type" value="Genomic_DNA"/>
</dbReference>
<feature type="transmembrane region" description="Helical" evidence="1">
    <location>
        <begin position="131"/>
        <end position="152"/>
    </location>
</feature>
<feature type="transmembrane region" description="Helical" evidence="1">
    <location>
        <begin position="158"/>
        <end position="182"/>
    </location>
</feature>
<evidence type="ECO:0000313" key="2">
    <source>
        <dbReference type="EMBL" id="KYC38263.1"/>
    </source>
</evidence>
<evidence type="ECO:0000313" key="3">
    <source>
        <dbReference type="Proteomes" id="UP000076925"/>
    </source>
</evidence>
<feature type="transmembrane region" description="Helical" evidence="1">
    <location>
        <begin position="31"/>
        <end position="48"/>
    </location>
</feature>
<dbReference type="OrthoDB" id="529281at2"/>
<evidence type="ECO:0000256" key="1">
    <source>
        <dbReference type="SAM" id="Phobius"/>
    </source>
</evidence>
<evidence type="ECO:0008006" key="4">
    <source>
        <dbReference type="Google" id="ProtNLM"/>
    </source>
</evidence>
<dbReference type="RefSeq" id="WP_017749753.1">
    <property type="nucleotide sequence ID" value="NZ_KQ976354.1"/>
</dbReference>
<accession>A0A139X0U8</accession>
<name>A0A139X0U8_9CYAN</name>
<sequence length="188" mass="21220">MSDKQPMLEVYLQEYEKLKDEQTQRIGFRDNLLYVTLGVIGAIIAVAIPNKANDNQANYYALLVIPWVCLILGWTYVVNDEKITAIGRYLRLTLVEKIKELTGNTDTESIFGWEIAHRSDPRRKRRKIEQLIVDLIAFVGSGIVALIAFWLLVSKPPLAVNLLGVIELLLLLVLGLEIVIYADLAKGK</sequence>
<keyword evidence="1" id="KW-0812">Transmembrane</keyword>
<feature type="transmembrane region" description="Helical" evidence="1">
    <location>
        <begin position="60"/>
        <end position="78"/>
    </location>
</feature>
<comment type="caution">
    <text evidence="2">The sequence shown here is derived from an EMBL/GenBank/DDBJ whole genome shotgun (WGS) entry which is preliminary data.</text>
</comment>
<dbReference type="AlphaFoldDB" id="A0A139X0U8"/>